<name>A0A0C1MUS3_9RICK</name>
<dbReference type="EMBL" id="JSWE01000058">
    <property type="protein sequence ID" value="KIE05857.1"/>
    <property type="molecule type" value="Genomic_DNA"/>
</dbReference>
<protein>
    <recommendedName>
        <fullName evidence="3">Pentapeptide repeat-containing protein</fullName>
    </recommendedName>
</protein>
<dbReference type="Gene3D" id="2.160.20.80">
    <property type="entry name" value="E3 ubiquitin-protein ligase SopA"/>
    <property type="match status" value="2"/>
</dbReference>
<reference evidence="1 2" key="1">
    <citation type="submission" date="2014-11" db="EMBL/GenBank/DDBJ databases">
        <title>A Rickettsiales Symbiont of Amoebae With Ancient Features.</title>
        <authorList>
            <person name="Schulz F."/>
            <person name="Martijn J."/>
            <person name="Wascher F."/>
            <person name="Kostanjsek R."/>
            <person name="Ettema T.J."/>
            <person name="Horn M."/>
        </authorList>
    </citation>
    <scope>NUCLEOTIDE SEQUENCE [LARGE SCALE GENOMIC DNA]</scope>
    <source>
        <strain evidence="1 2">UWC36</strain>
    </source>
</reference>
<dbReference type="Pfam" id="PF00805">
    <property type="entry name" value="Pentapeptide"/>
    <property type="match status" value="2"/>
</dbReference>
<sequence>MNANYIVNNMLPEDRRFTIDKYLESLNFNLTKDNLLYCLETFTNNRKNLTISGKVKIQKTSFTDQDIRGIDLNKFDITEARFINTKVDKEQFKYILTYAKNGLTDIRGIDIKGLDLIDLNLYNIDFTGVSFEQVKLDRKNIISLQDQLKNKKVNLRGADLQGVDLSGGYIVDNELGFNSYCYFDLEDMDFNEVNFQYANLSGARLNRSNFEGANLNNAKIVATYARYTNMKRASMVGAILKYSDFYHSNFDFANLSNARV</sequence>
<dbReference type="STRING" id="86105.NF27_CG00370"/>
<dbReference type="SUPFAM" id="SSF141571">
    <property type="entry name" value="Pentapeptide repeat-like"/>
    <property type="match status" value="1"/>
</dbReference>
<proteinExistence type="predicted"/>
<accession>A0A0C1MUS3</accession>
<evidence type="ECO:0008006" key="3">
    <source>
        <dbReference type="Google" id="ProtNLM"/>
    </source>
</evidence>
<dbReference type="Proteomes" id="UP000031258">
    <property type="component" value="Unassembled WGS sequence"/>
</dbReference>
<dbReference type="InterPro" id="IPR051082">
    <property type="entry name" value="Pentapeptide-BTB/POZ_domain"/>
</dbReference>
<dbReference type="AlphaFoldDB" id="A0A0C1MUS3"/>
<organism evidence="1 2">
    <name type="scientific">Candidatus Jidaibacter acanthamoebae</name>
    <dbReference type="NCBI Taxonomy" id="86105"/>
    <lineage>
        <taxon>Bacteria</taxon>
        <taxon>Pseudomonadati</taxon>
        <taxon>Pseudomonadota</taxon>
        <taxon>Alphaproteobacteria</taxon>
        <taxon>Rickettsiales</taxon>
        <taxon>Candidatus Midichloriaceae</taxon>
        <taxon>Candidatus Jidaibacter</taxon>
    </lineage>
</organism>
<dbReference type="PANTHER" id="PTHR14136:SF17">
    <property type="entry name" value="BTB_POZ DOMAIN-CONTAINING PROTEIN KCTD9"/>
    <property type="match status" value="1"/>
</dbReference>
<dbReference type="InterPro" id="IPR001646">
    <property type="entry name" value="5peptide_repeat"/>
</dbReference>
<evidence type="ECO:0000313" key="1">
    <source>
        <dbReference type="EMBL" id="KIE05857.1"/>
    </source>
</evidence>
<dbReference type="PANTHER" id="PTHR14136">
    <property type="entry name" value="BTB_POZ DOMAIN-CONTAINING PROTEIN KCTD9"/>
    <property type="match status" value="1"/>
</dbReference>
<evidence type="ECO:0000313" key="2">
    <source>
        <dbReference type="Proteomes" id="UP000031258"/>
    </source>
</evidence>
<keyword evidence="2" id="KW-1185">Reference proteome</keyword>
<comment type="caution">
    <text evidence="1">The sequence shown here is derived from an EMBL/GenBank/DDBJ whole genome shotgun (WGS) entry which is preliminary data.</text>
</comment>
<gene>
    <name evidence="1" type="ORF">NF27_CG00370</name>
</gene>